<dbReference type="Pfam" id="PF14827">
    <property type="entry name" value="dCache_3"/>
    <property type="match status" value="1"/>
</dbReference>
<keyword evidence="4" id="KW-0807">Transducer</keyword>
<name>A0A546X699_RHIRH</name>
<accession>A0A546X699</accession>
<dbReference type="GO" id="GO:0007165">
    <property type="term" value="P:signal transduction"/>
    <property type="evidence" value="ECO:0007669"/>
    <property type="project" value="UniProtKB-KW"/>
</dbReference>
<dbReference type="CDD" id="cd11386">
    <property type="entry name" value="MCP_signal"/>
    <property type="match status" value="1"/>
</dbReference>
<gene>
    <name evidence="8" type="ORF">EXN68_24075</name>
</gene>
<dbReference type="SUPFAM" id="SSF103190">
    <property type="entry name" value="Sensory domain-like"/>
    <property type="match status" value="1"/>
</dbReference>
<dbReference type="PANTHER" id="PTHR43531">
    <property type="entry name" value="PROTEIN ICFG"/>
    <property type="match status" value="1"/>
</dbReference>
<evidence type="ECO:0000256" key="3">
    <source>
        <dbReference type="ARBA" id="ARBA00029447"/>
    </source>
</evidence>
<evidence type="ECO:0000256" key="5">
    <source>
        <dbReference type="SAM" id="Phobius"/>
    </source>
</evidence>
<dbReference type="GO" id="GO:0016020">
    <property type="term" value="C:membrane"/>
    <property type="evidence" value="ECO:0007669"/>
    <property type="project" value="UniProtKB-SubCell"/>
</dbReference>
<evidence type="ECO:0000259" key="7">
    <source>
        <dbReference type="PROSITE" id="PS50885"/>
    </source>
</evidence>
<feature type="domain" description="Methyl-accepting transducer" evidence="6">
    <location>
        <begin position="446"/>
        <end position="675"/>
    </location>
</feature>
<proteinExistence type="inferred from homology"/>
<dbReference type="InterPro" id="IPR004089">
    <property type="entry name" value="MCPsignal_dom"/>
</dbReference>
<evidence type="ECO:0000256" key="1">
    <source>
        <dbReference type="ARBA" id="ARBA00004370"/>
    </source>
</evidence>
<dbReference type="SUPFAM" id="SSF158472">
    <property type="entry name" value="HAMP domain-like"/>
    <property type="match status" value="1"/>
</dbReference>
<keyword evidence="5" id="KW-0472">Membrane</keyword>
<sequence length="702" mass="75526">MLIKRRIFMAIVFASIVSGLAVGVPLYLGAINLVGSASQKQLNDLRQKFNQSIDAEIERARSLGGLVAEMPEVQAAMAEGDRDRLVSIFTPGFPLMKEQFGIDQFQFHTPDAKAFLRIHKPEKFGDDLSSFRFTVVEANKTQRPIFGLERGVAGAGIRAVYPVFHLGKHVGSLEFGIRFGENYIRQIIGESEHQAELYFLPMDTNAVLEVKSLLTASSKAGDPLLTAEQLSMIQQGGEVKTNFDLSGTHFAGLAFAIHDYAGQVVGVGHILTSMADLEQQSRNFAILAALAGIAAFAASIVIATFVGRRLGGSILRMTDAMGRLAEGNNDIDVPSRGGKDELGQMADAVEVFRQNAIERLRLQSDTEALQIEELERQQTHEAEERRRMHLLMQATEGLALGLSRLAEGDLAHKLEIPFAPEYERLRADFNAATTQLSSTMTSIVDVATEIDRGAKEISTSVDHLSKRTEQQAAALEETAAALDEITVNVSGSAQTADEAQGISARAATNAMQSMEIVKDAVKAMGDIEASSCEISNIIGVIDDIAFQTNLLALNAGVEAARAGDAGKGFAVVAQEVRELAQRSATAAREIKALISKSSGAVERGVTLVNRTGASLQQMQQSNSQVNGQMNAIALAAREQSNGLIEVNRAVNQMDQVTQQNAAMVEEASGASSVLAGEAQKLRMLVASFRVAENLEVERRTAA</sequence>
<dbReference type="Gene3D" id="6.10.340.10">
    <property type="match status" value="1"/>
</dbReference>
<feature type="transmembrane region" description="Helical" evidence="5">
    <location>
        <begin position="7"/>
        <end position="28"/>
    </location>
</feature>
<dbReference type="SUPFAM" id="SSF58104">
    <property type="entry name" value="Methyl-accepting chemotaxis protein (MCP) signaling domain"/>
    <property type="match status" value="1"/>
</dbReference>
<reference evidence="8 9" key="1">
    <citation type="journal article" date="2019" name="Appl. Microbiol. Biotechnol.">
        <title>Differential efficiency of wild type rhizogenic strains for rol gene transformation of plants.</title>
        <authorList>
            <person name="Desmet S."/>
            <person name="De Keyser E."/>
            <person name="Van Vaerenbergh J."/>
            <person name="Baeyen S."/>
            <person name="Van Huylenbroeck J."/>
            <person name="Geelen D."/>
            <person name="Dhooghe E."/>
        </authorList>
    </citation>
    <scope>NUCLEOTIDE SEQUENCE [LARGE SCALE GENOMIC DNA]</scope>
    <source>
        <strain evidence="8 9">GBBC3284</strain>
    </source>
</reference>
<dbReference type="PRINTS" id="PR00260">
    <property type="entry name" value="CHEMTRNSDUCR"/>
</dbReference>
<feature type="transmembrane region" description="Helical" evidence="5">
    <location>
        <begin position="284"/>
        <end position="307"/>
    </location>
</feature>
<dbReference type="Pfam" id="PF00015">
    <property type="entry name" value="MCPsignal"/>
    <property type="match status" value="1"/>
</dbReference>
<dbReference type="OrthoDB" id="1776073at2"/>
<dbReference type="InterPro" id="IPR029151">
    <property type="entry name" value="Sensor-like_sf"/>
</dbReference>
<organism evidence="8 9">
    <name type="scientific">Rhizobium rhizogenes</name>
    <name type="common">Agrobacterium rhizogenes</name>
    <dbReference type="NCBI Taxonomy" id="359"/>
    <lineage>
        <taxon>Bacteria</taxon>
        <taxon>Pseudomonadati</taxon>
        <taxon>Pseudomonadota</taxon>
        <taxon>Alphaproteobacteria</taxon>
        <taxon>Hyphomicrobiales</taxon>
        <taxon>Rhizobiaceae</taxon>
        <taxon>Rhizobium/Agrobacterium group</taxon>
        <taxon>Rhizobium</taxon>
    </lineage>
</organism>
<dbReference type="EMBL" id="SGNY01000011">
    <property type="protein sequence ID" value="TRA96257.1"/>
    <property type="molecule type" value="Genomic_DNA"/>
</dbReference>
<dbReference type="PANTHER" id="PTHR43531:SF11">
    <property type="entry name" value="METHYL-ACCEPTING CHEMOTAXIS PROTEIN 3"/>
    <property type="match status" value="1"/>
</dbReference>
<dbReference type="Gene3D" id="3.30.450.20">
    <property type="entry name" value="PAS domain"/>
    <property type="match status" value="1"/>
</dbReference>
<dbReference type="Pfam" id="PF00672">
    <property type="entry name" value="HAMP"/>
    <property type="match status" value="1"/>
</dbReference>
<evidence type="ECO:0000256" key="2">
    <source>
        <dbReference type="ARBA" id="ARBA00022500"/>
    </source>
</evidence>
<dbReference type="InterPro" id="IPR051310">
    <property type="entry name" value="MCP_chemotaxis"/>
</dbReference>
<protein>
    <submittedName>
        <fullName evidence="8">Methyl-accepting chemotaxis protein</fullName>
    </submittedName>
</protein>
<comment type="caution">
    <text evidence="8">The sequence shown here is derived from an EMBL/GenBank/DDBJ whole genome shotgun (WGS) entry which is preliminary data.</text>
</comment>
<dbReference type="InterPro" id="IPR029150">
    <property type="entry name" value="dCache_3"/>
</dbReference>
<dbReference type="SMART" id="SM00283">
    <property type="entry name" value="MA"/>
    <property type="match status" value="1"/>
</dbReference>
<keyword evidence="5" id="KW-1133">Transmembrane helix</keyword>
<comment type="similarity">
    <text evidence="3">Belongs to the methyl-accepting chemotaxis (MCP) protein family.</text>
</comment>
<feature type="domain" description="HAMP" evidence="7">
    <location>
        <begin position="308"/>
        <end position="361"/>
    </location>
</feature>
<dbReference type="InterPro" id="IPR003660">
    <property type="entry name" value="HAMP_dom"/>
</dbReference>
<dbReference type="PROSITE" id="PS50111">
    <property type="entry name" value="CHEMOTAXIS_TRANSDUC_2"/>
    <property type="match status" value="1"/>
</dbReference>
<dbReference type="InterPro" id="IPR004090">
    <property type="entry name" value="Chemotax_Me-accpt_rcpt"/>
</dbReference>
<dbReference type="GO" id="GO:0006935">
    <property type="term" value="P:chemotaxis"/>
    <property type="evidence" value="ECO:0007669"/>
    <property type="project" value="UniProtKB-KW"/>
</dbReference>
<dbReference type="SMART" id="SM00304">
    <property type="entry name" value="HAMP"/>
    <property type="match status" value="2"/>
</dbReference>
<dbReference type="GO" id="GO:0004888">
    <property type="term" value="F:transmembrane signaling receptor activity"/>
    <property type="evidence" value="ECO:0007669"/>
    <property type="project" value="InterPro"/>
</dbReference>
<dbReference type="CDD" id="cd06225">
    <property type="entry name" value="HAMP"/>
    <property type="match status" value="1"/>
</dbReference>
<dbReference type="Gene3D" id="1.10.287.950">
    <property type="entry name" value="Methyl-accepting chemotaxis protein"/>
    <property type="match status" value="1"/>
</dbReference>
<dbReference type="PROSITE" id="PS50885">
    <property type="entry name" value="HAMP"/>
    <property type="match status" value="2"/>
</dbReference>
<comment type="subcellular location">
    <subcellularLocation>
        <location evidence="1">Membrane</location>
    </subcellularLocation>
</comment>
<keyword evidence="2" id="KW-0145">Chemotaxis</keyword>
<feature type="domain" description="HAMP" evidence="7">
    <location>
        <begin position="389"/>
        <end position="441"/>
    </location>
</feature>
<keyword evidence="5" id="KW-0812">Transmembrane</keyword>
<dbReference type="Proteomes" id="UP000315434">
    <property type="component" value="Unassembled WGS sequence"/>
</dbReference>
<dbReference type="FunFam" id="1.10.287.950:FF:000001">
    <property type="entry name" value="Methyl-accepting chemotaxis sensory transducer"/>
    <property type="match status" value="1"/>
</dbReference>
<evidence type="ECO:0000259" key="6">
    <source>
        <dbReference type="PROSITE" id="PS50111"/>
    </source>
</evidence>
<evidence type="ECO:0000313" key="8">
    <source>
        <dbReference type="EMBL" id="TRA96257.1"/>
    </source>
</evidence>
<dbReference type="AlphaFoldDB" id="A0A546X699"/>
<evidence type="ECO:0000313" key="9">
    <source>
        <dbReference type="Proteomes" id="UP000315434"/>
    </source>
</evidence>
<dbReference type="RefSeq" id="WP_142843286.1">
    <property type="nucleotide sequence ID" value="NZ_JAPZAB010000011.1"/>
</dbReference>
<evidence type="ECO:0000256" key="4">
    <source>
        <dbReference type="PROSITE-ProRule" id="PRU00284"/>
    </source>
</evidence>